<sequence>MPVEAQEGSASSGDGSSLEEVVVTGIRESLQRNLDMKREATGVVDVISSEDIGKFPDSNVAASLQRVPGVSIQRAGTRGEPTGITVRGFGGDFNETLYDGRRISTASGQRSVDFSTVGADFVGALSVMKTPDVTLSSSSIGATVNVLFPKPFDQPGPRFVTSASGSMQDEAGDVKPTVGALFSNTFADDTLGFLVDAIYTDRSTDTNRVFVSGWEGGRFAPCQLTPSCTGDQLDDANKTVVGWWQQQYGAEQSQVSDERIDGRIAFQWRPSDNVLLTIDDNYSRQKIVTETYGFALWFNRDDLRNVQFDSNGTVIDFIQSGTPMDLNASIAEQFRETNQTGINLKIDVSENFSLDIDASYAKSEQNPDGQGSDGADIGYGGALGTALGVRVLGDSSDTLPQLTTYGPNGDPSRYLDPSIIGSHVLVRTSEENTDTIKQARITATWKQDGLRLDAGTSYLDDTFELADRNTFANNFWQAWSGYGAPSGRTSGVVVPTNLYRGTIGTSGFIPGFSGAGALPPQLLVYNPRALYAYLQGLGNPQTQNIPGFNYDCCDYTGSLDLALDPGTVQNIEEKTWAAFVRASFQVDVAGRPFHFSAGVRNERTHVESAGLGRLPILLTQNPADPTLLSTTFSDTQPISTKSRYSYLLPSLDMKLEITPDVHARFGASRTLTRPNINFLTPVLNVGSLPRVGALTAEGGNPALKPYLSDNFDFAVEWYYQQNSYASLNYFIKDVTNFIVQGTQRQTINDVIDPTTGEPAVYTVSQRVNGPDATVDGFELAWQHVFGDTGFGFNGNVTLVDTDKPYDRYDISQSGFAVTGLADSANFVGFYDKNGFELRVAANWRDEYLLQFGQNQNNSQFGAEPTFVNSSLQIDVSTSYQLTDYLNVYFEALNVTNDTMSTHGRFDNQLLDVFAYGRRYALGARFRM</sequence>
<keyword evidence="4" id="KW-0798">TonB box</keyword>
<comment type="caution">
    <text evidence="7">The sequence shown here is derived from an EMBL/GenBank/DDBJ whole genome shotgun (WGS) entry which is preliminary data.</text>
</comment>
<dbReference type="Gene3D" id="2.40.170.20">
    <property type="entry name" value="TonB-dependent receptor, beta-barrel domain"/>
    <property type="match status" value="1"/>
</dbReference>
<keyword evidence="8" id="KW-1185">Reference proteome</keyword>
<dbReference type="InterPro" id="IPR010104">
    <property type="entry name" value="TonB_rcpt_bac"/>
</dbReference>
<name>A0ABS1X085_9GAMM</name>
<evidence type="ECO:0000259" key="5">
    <source>
        <dbReference type="Pfam" id="PF00593"/>
    </source>
</evidence>
<evidence type="ECO:0000256" key="1">
    <source>
        <dbReference type="ARBA" id="ARBA00004442"/>
    </source>
</evidence>
<dbReference type="InterPro" id="IPR012910">
    <property type="entry name" value="Plug_dom"/>
</dbReference>
<keyword evidence="3" id="KW-0998">Cell outer membrane</keyword>
<evidence type="ECO:0000313" key="7">
    <source>
        <dbReference type="EMBL" id="MBM0106639.1"/>
    </source>
</evidence>
<feature type="domain" description="TonB-dependent receptor plug" evidence="6">
    <location>
        <begin position="37"/>
        <end position="141"/>
    </location>
</feature>
<dbReference type="Proteomes" id="UP000661077">
    <property type="component" value="Unassembled WGS sequence"/>
</dbReference>
<dbReference type="PANTHER" id="PTHR40980">
    <property type="entry name" value="PLUG DOMAIN-CONTAINING PROTEIN"/>
    <property type="match status" value="1"/>
</dbReference>
<feature type="domain" description="TonB-dependent receptor-like beta-barrel" evidence="5">
    <location>
        <begin position="403"/>
        <end position="894"/>
    </location>
</feature>
<dbReference type="InterPro" id="IPR000531">
    <property type="entry name" value="Beta-barrel_TonB"/>
</dbReference>
<organism evidence="7 8">
    <name type="scientific">Steroidobacter gossypii</name>
    <dbReference type="NCBI Taxonomy" id="2805490"/>
    <lineage>
        <taxon>Bacteria</taxon>
        <taxon>Pseudomonadati</taxon>
        <taxon>Pseudomonadota</taxon>
        <taxon>Gammaproteobacteria</taxon>
        <taxon>Steroidobacterales</taxon>
        <taxon>Steroidobacteraceae</taxon>
        <taxon>Steroidobacter</taxon>
    </lineage>
</organism>
<dbReference type="NCBIfam" id="TIGR01782">
    <property type="entry name" value="TonB-Xanth-Caul"/>
    <property type="match status" value="1"/>
</dbReference>
<protein>
    <submittedName>
        <fullName evidence="7">TonB-dependent receptor</fullName>
    </submittedName>
</protein>
<dbReference type="InterPro" id="IPR037066">
    <property type="entry name" value="Plug_dom_sf"/>
</dbReference>
<dbReference type="InterPro" id="IPR036942">
    <property type="entry name" value="Beta-barrel_TonB_sf"/>
</dbReference>
<evidence type="ECO:0000256" key="3">
    <source>
        <dbReference type="ARBA" id="ARBA00023237"/>
    </source>
</evidence>
<keyword evidence="7" id="KW-0675">Receptor</keyword>
<reference evidence="7 8" key="1">
    <citation type="journal article" date="2021" name="Int. J. Syst. Evol. Microbiol.">
        <title>Steroidobacter gossypii sp. nov., isolated from soil of cotton cropping field.</title>
        <authorList>
            <person name="Huang R."/>
            <person name="Yang S."/>
            <person name="Zhen C."/>
            <person name="Liu W."/>
        </authorList>
    </citation>
    <scope>NUCLEOTIDE SEQUENCE [LARGE SCALE GENOMIC DNA]</scope>
    <source>
        <strain evidence="7 8">S1-65</strain>
    </source>
</reference>
<dbReference type="EMBL" id="JAEVLS010000004">
    <property type="protein sequence ID" value="MBM0106639.1"/>
    <property type="molecule type" value="Genomic_DNA"/>
</dbReference>
<comment type="similarity">
    <text evidence="4">Belongs to the TonB-dependent receptor family.</text>
</comment>
<evidence type="ECO:0000256" key="2">
    <source>
        <dbReference type="ARBA" id="ARBA00023136"/>
    </source>
</evidence>
<proteinExistence type="inferred from homology"/>
<gene>
    <name evidence="7" type="ORF">JM946_18060</name>
</gene>
<comment type="subcellular location">
    <subcellularLocation>
        <location evidence="1 4">Cell outer membrane</location>
    </subcellularLocation>
</comment>
<evidence type="ECO:0000313" key="8">
    <source>
        <dbReference type="Proteomes" id="UP000661077"/>
    </source>
</evidence>
<dbReference type="SUPFAM" id="SSF56935">
    <property type="entry name" value="Porins"/>
    <property type="match status" value="1"/>
</dbReference>
<dbReference type="Pfam" id="PF07715">
    <property type="entry name" value="Plug"/>
    <property type="match status" value="1"/>
</dbReference>
<accession>A0ABS1X085</accession>
<evidence type="ECO:0000256" key="4">
    <source>
        <dbReference type="RuleBase" id="RU003357"/>
    </source>
</evidence>
<keyword evidence="2 4" id="KW-0472">Membrane</keyword>
<evidence type="ECO:0000259" key="6">
    <source>
        <dbReference type="Pfam" id="PF07715"/>
    </source>
</evidence>
<dbReference type="Pfam" id="PF00593">
    <property type="entry name" value="TonB_dep_Rec_b-barrel"/>
    <property type="match status" value="1"/>
</dbReference>
<dbReference type="Gene3D" id="2.170.130.10">
    <property type="entry name" value="TonB-dependent receptor, plug domain"/>
    <property type="match status" value="1"/>
</dbReference>
<dbReference type="PANTHER" id="PTHR40980:SF3">
    <property type="entry name" value="TONB-DEPENDENT RECEPTOR-LIKE BETA-BARREL DOMAIN-CONTAINING PROTEIN"/>
    <property type="match status" value="1"/>
</dbReference>